<reference evidence="3 4" key="1">
    <citation type="submission" date="2010-10" db="EMBL/GenBank/DDBJ databases">
        <title>Complete sequence of Frankia sp. EuI1c.</title>
        <authorList>
            <consortium name="US DOE Joint Genome Institute"/>
            <person name="Lucas S."/>
            <person name="Copeland A."/>
            <person name="Lapidus A."/>
            <person name="Cheng J.-F."/>
            <person name="Bruce D."/>
            <person name="Goodwin L."/>
            <person name="Pitluck S."/>
            <person name="Chertkov O."/>
            <person name="Detter J.C."/>
            <person name="Han C."/>
            <person name="Tapia R."/>
            <person name="Land M."/>
            <person name="Hauser L."/>
            <person name="Jeffries C."/>
            <person name="Kyrpides N."/>
            <person name="Ivanova N."/>
            <person name="Mikhailova N."/>
            <person name="Beauchemin N."/>
            <person name="Sen A."/>
            <person name="Sur S.A."/>
            <person name="Gtari M."/>
            <person name="Wall L."/>
            <person name="Tisa L."/>
            <person name="Woyke T."/>
        </authorList>
    </citation>
    <scope>NUCLEOTIDE SEQUENCE [LARGE SCALE GENOMIC DNA]</scope>
    <source>
        <strain evidence="4">DSM 45817 / CECT 9037 / EuI1c</strain>
    </source>
</reference>
<proteinExistence type="predicted"/>
<dbReference type="KEGG" id="fri:FraEuI1c_4998"/>
<accession>E3J337</accession>
<name>E3J337_PSEI1</name>
<feature type="transmembrane region" description="Helical" evidence="2">
    <location>
        <begin position="118"/>
        <end position="137"/>
    </location>
</feature>
<dbReference type="InParanoid" id="E3J337"/>
<keyword evidence="2" id="KW-1133">Transmembrane helix</keyword>
<evidence type="ECO:0000313" key="4">
    <source>
        <dbReference type="Proteomes" id="UP000002484"/>
    </source>
</evidence>
<dbReference type="EMBL" id="CP002299">
    <property type="protein sequence ID" value="ADP82987.1"/>
    <property type="molecule type" value="Genomic_DNA"/>
</dbReference>
<evidence type="ECO:0000256" key="2">
    <source>
        <dbReference type="SAM" id="Phobius"/>
    </source>
</evidence>
<keyword evidence="2" id="KW-0812">Transmembrane</keyword>
<feature type="compositionally biased region" description="Basic and acidic residues" evidence="1">
    <location>
        <begin position="182"/>
        <end position="194"/>
    </location>
</feature>
<dbReference type="RefSeq" id="WP_013426105.1">
    <property type="nucleotide sequence ID" value="NC_014666.1"/>
</dbReference>
<feature type="transmembrane region" description="Helical" evidence="2">
    <location>
        <begin position="35"/>
        <end position="54"/>
    </location>
</feature>
<organism evidence="3 4">
    <name type="scientific">Pseudofrankia inefficax (strain DSM 45817 / CECT 9037 / DDB 130130 / EuI1c)</name>
    <name type="common">Frankia inefficax</name>
    <dbReference type="NCBI Taxonomy" id="298654"/>
    <lineage>
        <taxon>Bacteria</taxon>
        <taxon>Bacillati</taxon>
        <taxon>Actinomycetota</taxon>
        <taxon>Actinomycetes</taxon>
        <taxon>Frankiales</taxon>
        <taxon>Frankiaceae</taxon>
        <taxon>Pseudofrankia</taxon>
    </lineage>
</organism>
<keyword evidence="2" id="KW-0472">Membrane</keyword>
<feature type="compositionally biased region" description="Basic and acidic residues" evidence="1">
    <location>
        <begin position="203"/>
        <end position="222"/>
    </location>
</feature>
<evidence type="ECO:0000313" key="3">
    <source>
        <dbReference type="EMBL" id="ADP82987.1"/>
    </source>
</evidence>
<dbReference type="HOGENOM" id="CLU_926704_0_0_11"/>
<evidence type="ECO:0000256" key="1">
    <source>
        <dbReference type="SAM" id="MobiDB-lite"/>
    </source>
</evidence>
<dbReference type="OrthoDB" id="3209736at2"/>
<gene>
    <name evidence="3" type="ordered locus">FraEuI1c_4998</name>
</gene>
<sequence>MANMAGRGPATQDGPGTTATKAGRGKGQSFASHDVPIIGLGILGLIFSFLPWFGTRYRGYTYDNYGYGTLHTWTGSLNAWHSGALAWIPIVLMLVAAGLAAAHLLGRGKVPGSGASHSTAIAALCAVAALLIVIRWISLPHVHANYGYAAVASGARYGLILGLITSLVMTLLALRRLKASGERTHGQGHVERDASMSGYSGRGAERARVIDRDRQYAGRDDQPQEVGHPGGTTAERSRPDSRGGYGSEGRGGYETEGRGGQGSESRGAYRGPDNGGAYGQEEGRGGYGQESRGGYGTGPTTDPGAGGRDPGRDQHWDR</sequence>
<protein>
    <submittedName>
        <fullName evidence="3">Uncharacterized protein</fullName>
    </submittedName>
</protein>
<feature type="compositionally biased region" description="Basic and acidic residues" evidence="1">
    <location>
        <begin position="309"/>
        <end position="318"/>
    </location>
</feature>
<dbReference type="AlphaFoldDB" id="E3J337"/>
<feature type="transmembrane region" description="Helical" evidence="2">
    <location>
        <begin position="84"/>
        <end position="106"/>
    </location>
</feature>
<feature type="region of interest" description="Disordered" evidence="1">
    <location>
        <begin position="1"/>
        <end position="28"/>
    </location>
</feature>
<dbReference type="STRING" id="298654.FraEuI1c_4998"/>
<dbReference type="eggNOG" id="ENOG5030IBV">
    <property type="taxonomic scope" value="Bacteria"/>
</dbReference>
<feature type="region of interest" description="Disordered" evidence="1">
    <location>
        <begin position="182"/>
        <end position="318"/>
    </location>
</feature>
<dbReference type="Proteomes" id="UP000002484">
    <property type="component" value="Chromosome"/>
</dbReference>
<feature type="transmembrane region" description="Helical" evidence="2">
    <location>
        <begin position="157"/>
        <end position="174"/>
    </location>
</feature>
<feature type="compositionally biased region" description="Gly residues" evidence="1">
    <location>
        <begin position="285"/>
        <end position="297"/>
    </location>
</feature>
<keyword evidence="4" id="KW-1185">Reference proteome</keyword>